<gene>
    <name evidence="2" type="ORF">g.45168</name>
</gene>
<protein>
    <recommendedName>
        <fullName evidence="1">MULE transposase domain-containing protein</fullName>
    </recommendedName>
</protein>
<dbReference type="Pfam" id="PF10551">
    <property type="entry name" value="MULE"/>
    <property type="match status" value="1"/>
</dbReference>
<name>A0A1B6ECX0_9HEMI</name>
<dbReference type="AlphaFoldDB" id="A0A1B6ECX0"/>
<dbReference type="InterPro" id="IPR018289">
    <property type="entry name" value="MULE_transposase_dom"/>
</dbReference>
<evidence type="ECO:0000259" key="1">
    <source>
        <dbReference type="Pfam" id="PF10551"/>
    </source>
</evidence>
<feature type="non-terminal residue" evidence="2">
    <location>
        <position position="128"/>
    </location>
</feature>
<dbReference type="EMBL" id="GEDC01001523">
    <property type="protein sequence ID" value="JAS35775.1"/>
    <property type="molecule type" value="Transcribed_RNA"/>
</dbReference>
<organism evidence="2">
    <name type="scientific">Clastoptera arizonana</name>
    <name type="common">Arizona spittle bug</name>
    <dbReference type="NCBI Taxonomy" id="38151"/>
    <lineage>
        <taxon>Eukaryota</taxon>
        <taxon>Metazoa</taxon>
        <taxon>Ecdysozoa</taxon>
        <taxon>Arthropoda</taxon>
        <taxon>Hexapoda</taxon>
        <taxon>Insecta</taxon>
        <taxon>Pterygota</taxon>
        <taxon>Neoptera</taxon>
        <taxon>Paraneoptera</taxon>
        <taxon>Hemiptera</taxon>
        <taxon>Auchenorrhyncha</taxon>
        <taxon>Cercopoidea</taxon>
        <taxon>Clastopteridae</taxon>
        <taxon>Clastoptera</taxon>
    </lineage>
</organism>
<proteinExistence type="predicted"/>
<accession>A0A1B6ECX0</accession>
<reference evidence="2" key="1">
    <citation type="submission" date="2015-12" db="EMBL/GenBank/DDBJ databases">
        <title>De novo transcriptome assembly of four potential Pierce s Disease insect vectors from Arizona vineyards.</title>
        <authorList>
            <person name="Tassone E.E."/>
        </authorList>
    </citation>
    <scope>NUCLEOTIDE SEQUENCE</scope>
</reference>
<feature type="domain" description="MULE transposase" evidence="1">
    <location>
        <begin position="14"/>
        <end position="112"/>
    </location>
</feature>
<evidence type="ECO:0000313" key="2">
    <source>
        <dbReference type="EMBL" id="JAS35775.1"/>
    </source>
</evidence>
<sequence length="128" mass="14713">TEENLYHLALSKTWFMDGTFKTAPEIFQQLYVIRADNEGVVSSCAYVLMTHKTLDIYTSVLRTVLAKCIETTRILPRPDSVVIDFENAAIPSVQQVLGSDVRVKCCFFLLCQSTWRHIQQYGLTRNYK</sequence>
<feature type="non-terminal residue" evidence="2">
    <location>
        <position position="1"/>
    </location>
</feature>